<dbReference type="Gene3D" id="3.40.50.720">
    <property type="entry name" value="NAD(P)-binding Rossmann-like Domain"/>
    <property type="match status" value="1"/>
</dbReference>
<dbReference type="SUPFAM" id="SSF51735">
    <property type="entry name" value="NAD(P)-binding Rossmann-fold domains"/>
    <property type="match status" value="1"/>
</dbReference>
<protein>
    <submittedName>
        <fullName evidence="1">NAD(P)H-binding protein</fullName>
    </submittedName>
</protein>
<reference evidence="1 2" key="1">
    <citation type="submission" date="2020-03" db="EMBL/GenBank/DDBJ databases">
        <authorList>
            <person name="Kim M.K."/>
        </authorList>
    </citation>
    <scope>NUCLEOTIDE SEQUENCE [LARGE SCALE GENOMIC DNA]</scope>
    <source>
        <strain evidence="1 2">BT328</strain>
    </source>
</reference>
<organism evidence="1 2">
    <name type="scientific">Spirosoma aureum</name>
    <dbReference type="NCBI Taxonomy" id="2692134"/>
    <lineage>
        <taxon>Bacteria</taxon>
        <taxon>Pseudomonadati</taxon>
        <taxon>Bacteroidota</taxon>
        <taxon>Cytophagia</taxon>
        <taxon>Cytophagales</taxon>
        <taxon>Cytophagaceae</taxon>
        <taxon>Spirosoma</taxon>
    </lineage>
</organism>
<dbReference type="KEGG" id="spib:G8759_24875"/>
<accession>A0A6G9B035</accession>
<sequence length="281" mass="30979">MNNTQGSTEKKILILGGTGKTGSRVAHRLTQRNWPIRIGSRSGEPAFDWLDQATWESALQDIHTVYITFQPDLAVPGAAESIRSFTETAVKSGTQKLVLLSGRGEEEAEECEQVVMNSEAEWTILRASWFCQNFSEGYLLDPILGGYMALPVRNIGEPFIDADDIADVAVTVLTEAGHTNQLYELTGPRLLTFEEAIREIATATGQPIQYEQISDEAYVAALTEYGVPNEYITLLTYLFSEVMDGRNATVANGVEQVLGRKPTDFAEFIHKTVASGIWATH</sequence>
<dbReference type="PANTHER" id="PTHR43162:SF1">
    <property type="entry name" value="PRESTALK A DIFFERENTIATION PROTEIN A"/>
    <property type="match status" value="1"/>
</dbReference>
<gene>
    <name evidence="1" type="ORF">G8759_24875</name>
</gene>
<proteinExistence type="predicted"/>
<dbReference type="InterPro" id="IPR036291">
    <property type="entry name" value="NAD(P)-bd_dom_sf"/>
</dbReference>
<keyword evidence="2" id="KW-1185">Reference proteome</keyword>
<evidence type="ECO:0000313" key="2">
    <source>
        <dbReference type="Proteomes" id="UP000501802"/>
    </source>
</evidence>
<name>A0A6G9B035_9BACT</name>
<dbReference type="AlphaFoldDB" id="A0A6G9B035"/>
<dbReference type="Proteomes" id="UP000501802">
    <property type="component" value="Chromosome"/>
</dbReference>
<evidence type="ECO:0000313" key="1">
    <source>
        <dbReference type="EMBL" id="QIP17948.1"/>
    </source>
</evidence>
<dbReference type="Gene3D" id="3.90.25.10">
    <property type="entry name" value="UDP-galactose 4-epimerase, domain 1"/>
    <property type="match status" value="1"/>
</dbReference>
<dbReference type="InterPro" id="IPR051604">
    <property type="entry name" value="Ergot_Alk_Oxidoreductase"/>
</dbReference>
<dbReference type="EMBL" id="CP050063">
    <property type="protein sequence ID" value="QIP17948.1"/>
    <property type="molecule type" value="Genomic_DNA"/>
</dbReference>
<dbReference type="PANTHER" id="PTHR43162">
    <property type="match status" value="1"/>
</dbReference>